<organism evidence="6">
    <name type="scientific">Nothobranchius kuhntae</name>
    <name type="common">Beira killifish</name>
    <dbReference type="NCBI Taxonomy" id="321403"/>
    <lineage>
        <taxon>Eukaryota</taxon>
        <taxon>Metazoa</taxon>
        <taxon>Chordata</taxon>
        <taxon>Craniata</taxon>
        <taxon>Vertebrata</taxon>
        <taxon>Euteleostomi</taxon>
        <taxon>Actinopterygii</taxon>
        <taxon>Neopterygii</taxon>
        <taxon>Teleostei</taxon>
        <taxon>Neoteleostei</taxon>
        <taxon>Acanthomorphata</taxon>
        <taxon>Ovalentaria</taxon>
        <taxon>Atherinomorphae</taxon>
        <taxon>Cyprinodontiformes</taxon>
        <taxon>Nothobranchiidae</taxon>
        <taxon>Nothobranchius</taxon>
    </lineage>
</organism>
<evidence type="ECO:0000313" key="6">
    <source>
        <dbReference type="EMBL" id="SBQ98691.1"/>
    </source>
</evidence>
<dbReference type="GO" id="GO:0003700">
    <property type="term" value="F:DNA-binding transcription factor activity"/>
    <property type="evidence" value="ECO:0007669"/>
    <property type="project" value="InterPro"/>
</dbReference>
<feature type="region of interest" description="Disordered" evidence="4">
    <location>
        <begin position="92"/>
        <end position="113"/>
    </location>
</feature>
<dbReference type="GO" id="GO:0003677">
    <property type="term" value="F:DNA binding"/>
    <property type="evidence" value="ECO:0007669"/>
    <property type="project" value="InterPro"/>
</dbReference>
<dbReference type="EMBL" id="HAED01012297">
    <property type="protein sequence ID" value="SBQ98691.1"/>
    <property type="molecule type" value="Transcribed_RNA"/>
</dbReference>
<keyword evidence="3" id="KW-0804">Transcription</keyword>
<feature type="domain" description="Vertebrate heat shock transcription factor C-terminal" evidence="5">
    <location>
        <begin position="8"/>
        <end position="125"/>
    </location>
</feature>
<evidence type="ECO:0000256" key="3">
    <source>
        <dbReference type="ARBA" id="ARBA00023163"/>
    </source>
</evidence>
<reference evidence="6" key="2">
    <citation type="submission" date="2016-06" db="EMBL/GenBank/DDBJ databases">
        <title>The genome of a short-lived fish provides insights into sex chromosome evolution and the genetic control of aging.</title>
        <authorList>
            <person name="Reichwald K."/>
            <person name="Felder M."/>
            <person name="Petzold A."/>
            <person name="Koch P."/>
            <person name="Groth M."/>
            <person name="Platzer M."/>
        </authorList>
    </citation>
    <scope>NUCLEOTIDE SEQUENCE</scope>
    <source>
        <tissue evidence="6">Brain</tissue>
    </source>
</reference>
<reference evidence="6" key="1">
    <citation type="submission" date="2016-05" db="EMBL/GenBank/DDBJ databases">
        <authorList>
            <person name="Lavstsen T."/>
            <person name="Jespersen J.S."/>
        </authorList>
    </citation>
    <scope>NUCLEOTIDE SEQUENCE</scope>
    <source>
        <tissue evidence="6">Brain</tissue>
    </source>
</reference>
<keyword evidence="2 6" id="KW-0346">Stress response</keyword>
<proteinExistence type="predicted"/>
<evidence type="ECO:0000256" key="4">
    <source>
        <dbReference type="SAM" id="MobiDB-lite"/>
    </source>
</evidence>
<protein>
    <submittedName>
        <fullName evidence="6">Heat shock factor 2</fullName>
    </submittedName>
</protein>
<evidence type="ECO:0000259" key="5">
    <source>
        <dbReference type="Pfam" id="PF06546"/>
    </source>
</evidence>
<dbReference type="AlphaFoldDB" id="A0A1A8IN49"/>
<evidence type="ECO:0000256" key="2">
    <source>
        <dbReference type="ARBA" id="ARBA00023016"/>
    </source>
</evidence>
<gene>
    <name evidence="6" type="primary">HSF2</name>
</gene>
<dbReference type="InterPro" id="IPR010542">
    <property type="entry name" value="Vert_HSTF_C"/>
</dbReference>
<keyword evidence="1" id="KW-0805">Transcription regulation</keyword>
<sequence length="169" mass="18571">MTLSVSPDRVELMDYLDSIDCSLEDFQAMLYEKQFGVDFDALEENVSTKENTTQTNRGRAEKDHTDKQLIQYTTCPLLAFLDGCSPSADLDLGPTGTASMESSHSGVSVEAEPHTRLLETSLEPKQPRRGSLIRLEPLTEAEASEETLFYLCELSPAGAEPDSPHLSGL</sequence>
<name>A0A1A8IN49_NOTKU</name>
<feature type="compositionally biased region" description="Polar residues" evidence="4">
    <location>
        <begin position="96"/>
        <end position="106"/>
    </location>
</feature>
<evidence type="ECO:0000256" key="1">
    <source>
        <dbReference type="ARBA" id="ARBA00023015"/>
    </source>
</evidence>
<dbReference type="Pfam" id="PF06546">
    <property type="entry name" value="Vert_HS_TF"/>
    <property type="match status" value="1"/>
</dbReference>
<accession>A0A1A8IN49</accession>